<dbReference type="InterPro" id="IPR035647">
    <property type="entry name" value="EFG_III/V"/>
</dbReference>
<dbReference type="InterPro" id="IPR015269">
    <property type="entry name" value="UPF0029_Impact_C"/>
</dbReference>
<dbReference type="Gene3D" id="3.30.230.30">
    <property type="entry name" value="Impact, N-terminal domain"/>
    <property type="match status" value="1"/>
</dbReference>
<dbReference type="Proteomes" id="UP000636394">
    <property type="component" value="Unassembled WGS sequence"/>
</dbReference>
<dbReference type="InterPro" id="IPR036956">
    <property type="entry name" value="Impact_N_sf"/>
</dbReference>
<dbReference type="PANTHER" id="PTHR16301">
    <property type="entry name" value="IMPACT-RELATED"/>
    <property type="match status" value="1"/>
</dbReference>
<dbReference type="Proteomes" id="UP000671910">
    <property type="component" value="Chromosome"/>
</dbReference>
<dbReference type="InterPro" id="IPR023582">
    <property type="entry name" value="Impact"/>
</dbReference>
<dbReference type="InterPro" id="IPR020568">
    <property type="entry name" value="Ribosomal_Su5_D2-typ_SF"/>
</dbReference>
<dbReference type="InterPro" id="IPR001498">
    <property type="entry name" value="Impact_N"/>
</dbReference>
<accession>A0A9E6SUI5</accession>
<evidence type="ECO:0000313" key="6">
    <source>
        <dbReference type="Proteomes" id="UP000636394"/>
    </source>
</evidence>
<dbReference type="PANTHER" id="PTHR16301:SF20">
    <property type="entry name" value="IMPACT FAMILY MEMBER YIGZ"/>
    <property type="match status" value="1"/>
</dbReference>
<evidence type="ECO:0000259" key="2">
    <source>
        <dbReference type="Pfam" id="PF01205"/>
    </source>
</evidence>
<organism evidence="5 7">
    <name type="scientific">Xiamenia xianingshaonis</name>
    <dbReference type="NCBI Taxonomy" id="2682776"/>
    <lineage>
        <taxon>Bacteria</taxon>
        <taxon>Bacillati</taxon>
        <taxon>Actinomycetota</taxon>
        <taxon>Coriobacteriia</taxon>
        <taxon>Eggerthellales</taxon>
        <taxon>Eggerthellaceae</taxon>
        <taxon>Xiamenia</taxon>
    </lineage>
</organism>
<dbReference type="SUPFAM" id="SSF54980">
    <property type="entry name" value="EF-G C-terminal domain-like"/>
    <property type="match status" value="1"/>
</dbReference>
<evidence type="ECO:0000313" key="5">
    <source>
        <dbReference type="EMBL" id="QTU84474.1"/>
    </source>
</evidence>
<dbReference type="EMBL" id="CP072829">
    <property type="protein sequence ID" value="QTU84474.1"/>
    <property type="molecule type" value="Genomic_DNA"/>
</dbReference>
<protein>
    <submittedName>
        <fullName evidence="4">DUF1949 domain-containing protein</fullName>
    </submittedName>
    <submittedName>
        <fullName evidence="5">YigZ family protein</fullName>
    </submittedName>
</protein>
<dbReference type="AlphaFoldDB" id="A0A9E6SUI5"/>
<feature type="domain" description="UPF0029" evidence="3">
    <location>
        <begin position="141"/>
        <end position="195"/>
    </location>
</feature>
<evidence type="ECO:0000313" key="4">
    <source>
        <dbReference type="EMBL" id="NHM13448.1"/>
    </source>
</evidence>
<dbReference type="GO" id="GO:0005737">
    <property type="term" value="C:cytoplasm"/>
    <property type="evidence" value="ECO:0007669"/>
    <property type="project" value="TreeGrafter"/>
</dbReference>
<dbReference type="KEGG" id="ebz:J7S26_00630"/>
<keyword evidence="6" id="KW-1185">Reference proteome</keyword>
<dbReference type="Gene3D" id="3.30.70.240">
    <property type="match status" value="1"/>
</dbReference>
<evidence type="ECO:0000313" key="7">
    <source>
        <dbReference type="Proteomes" id="UP000671910"/>
    </source>
</evidence>
<reference evidence="5" key="2">
    <citation type="submission" date="2021-04" db="EMBL/GenBank/DDBJ databases">
        <title>Novel species in family Eggerthellaceae.</title>
        <authorList>
            <person name="Zhang G."/>
        </authorList>
    </citation>
    <scope>NUCLEOTIDE SEQUENCE</scope>
    <source>
        <strain evidence="5">Zg-886</strain>
    </source>
</reference>
<dbReference type="RefSeq" id="WP_166338286.1">
    <property type="nucleotide sequence ID" value="NZ_CP072829.1"/>
</dbReference>
<name>A0A9E6SUI5_9ACTN</name>
<evidence type="ECO:0000256" key="1">
    <source>
        <dbReference type="ARBA" id="ARBA00007665"/>
    </source>
</evidence>
<dbReference type="GO" id="GO:0006446">
    <property type="term" value="P:regulation of translational initiation"/>
    <property type="evidence" value="ECO:0007669"/>
    <property type="project" value="TreeGrafter"/>
</dbReference>
<comment type="similarity">
    <text evidence="1">Belongs to the IMPACT family.</text>
</comment>
<dbReference type="Pfam" id="PF09186">
    <property type="entry name" value="DUF1949"/>
    <property type="match status" value="1"/>
</dbReference>
<dbReference type="SUPFAM" id="SSF54211">
    <property type="entry name" value="Ribosomal protein S5 domain 2-like"/>
    <property type="match status" value="1"/>
</dbReference>
<reference evidence="4 6" key="1">
    <citation type="submission" date="2019-11" db="EMBL/GenBank/DDBJ databases">
        <title>Eggerthellaceae novel genus isolated from the rectal contents of marmort.</title>
        <authorList>
            <person name="Zhang G."/>
        </authorList>
    </citation>
    <scope>NUCLEOTIDE SEQUENCE [LARGE SCALE GENOMIC DNA]</scope>
    <source>
        <strain evidence="6">zg-886</strain>
        <strain evidence="4">Zg-886</strain>
    </source>
</reference>
<dbReference type="EMBL" id="WPCR01000001">
    <property type="protein sequence ID" value="NHM13448.1"/>
    <property type="molecule type" value="Genomic_DNA"/>
</dbReference>
<dbReference type="Pfam" id="PF01205">
    <property type="entry name" value="Impact_N"/>
    <property type="match status" value="1"/>
</dbReference>
<gene>
    <name evidence="4" type="ORF">GMI68_01465</name>
    <name evidence="5" type="ORF">J7S26_00630</name>
</gene>
<feature type="domain" description="Impact N-terminal" evidence="2">
    <location>
        <begin position="18"/>
        <end position="124"/>
    </location>
</feature>
<sequence length="208" mass="22484">MDSYTTIDGTAVAEIEEKKSRFIASLAHVETEEEALAHLEAVRAANRMARHNVYAYVLRGAGTGRVRYSDDGEPQKTAGLPTLEVLQHAGLTDVIAVVTRYFGGTLLGTGGLVRAYTQATQAAVDAATVVEVSVCVDFTVRMAYPAYESFVRLATDCGGKVLDTQFTDVVTVRLRMIDGTQDPFLAKLTELMRGQQDVAASEPFTAPF</sequence>
<evidence type="ECO:0000259" key="3">
    <source>
        <dbReference type="Pfam" id="PF09186"/>
    </source>
</evidence>
<proteinExistence type="inferred from homology"/>